<keyword evidence="3" id="KW-1185">Reference proteome</keyword>
<dbReference type="Proteomes" id="UP000537260">
    <property type="component" value="Unassembled WGS sequence"/>
</dbReference>
<protein>
    <recommendedName>
        <fullName evidence="1">DUF1023 domain-containing protein</fullName>
    </recommendedName>
</protein>
<gene>
    <name evidence="2" type="ORF">HNR05_001204</name>
</gene>
<reference evidence="2 3" key="1">
    <citation type="submission" date="2020-07" db="EMBL/GenBank/DDBJ databases">
        <title>Sequencing the genomes of 1000 actinobacteria strains.</title>
        <authorList>
            <person name="Klenk H.-P."/>
        </authorList>
    </citation>
    <scope>NUCLEOTIDE SEQUENCE [LARGE SCALE GENOMIC DNA]</scope>
    <source>
        <strain evidence="2 3">LI1</strain>
    </source>
</reference>
<evidence type="ECO:0000259" key="1">
    <source>
        <dbReference type="Pfam" id="PF06259"/>
    </source>
</evidence>
<dbReference type="Gene3D" id="3.40.50.1820">
    <property type="entry name" value="alpha/beta hydrolase"/>
    <property type="match status" value="1"/>
</dbReference>
<dbReference type="EMBL" id="JACCFM010000001">
    <property type="protein sequence ID" value="NYJ19413.1"/>
    <property type="molecule type" value="Genomic_DNA"/>
</dbReference>
<evidence type="ECO:0000313" key="3">
    <source>
        <dbReference type="Proteomes" id="UP000537260"/>
    </source>
</evidence>
<accession>A0A7Z0ED16</accession>
<dbReference type="AlphaFoldDB" id="A0A7Z0ED16"/>
<sequence>MAAVHVAPEIAPSTSVAVPATPAGSATVLPVALRPVRGSGVGTSRAAASGIETLTAMAAQSSAELKRFMSSQLANVDALLAAPPAAPAVGRWWQDLGADQRAALTHAAPRVVGNLDGIPFQTRNEANRRELSDAVAQLKKRLRSATTAGEESELESESALLAQVNAAVTPRVGGATRYLVQLDPADGGRAAIAIGNPDTADFVTYLVPGLNYGVRDQLVNWAATAEDVYEEERSVLRATRFQTDRLPTVSVIAWIGYQTPDLFTVGGLERAENGAILLERAWQGLSVARGAHQPYLNVIGHSYGSTVALVALASGAVRADSLILVGSPGSPAQSVEELAVPARTVFVGEADWDPAANSAFFGSDPGSAAFGANRLGVSGSRDAVSGRWLNGSIGHNAYFTVGSESLHNMALVGTNNANLVTGRSE</sequence>
<dbReference type="Pfam" id="PF06259">
    <property type="entry name" value="Abhydrolase_8"/>
    <property type="match status" value="1"/>
</dbReference>
<dbReference type="InterPro" id="IPR029058">
    <property type="entry name" value="AB_hydrolase_fold"/>
</dbReference>
<feature type="domain" description="DUF1023" evidence="1">
    <location>
        <begin position="183"/>
        <end position="359"/>
    </location>
</feature>
<dbReference type="SUPFAM" id="SSF53474">
    <property type="entry name" value="alpha/beta-Hydrolases"/>
    <property type="match status" value="1"/>
</dbReference>
<dbReference type="RefSeq" id="WP_179578185.1">
    <property type="nucleotide sequence ID" value="NZ_JACCFM010000001.1"/>
</dbReference>
<organism evidence="2 3">
    <name type="scientific">Glaciibacter psychrotolerans</name>
    <dbReference type="NCBI Taxonomy" id="670054"/>
    <lineage>
        <taxon>Bacteria</taxon>
        <taxon>Bacillati</taxon>
        <taxon>Actinomycetota</taxon>
        <taxon>Actinomycetes</taxon>
        <taxon>Micrococcales</taxon>
        <taxon>Microbacteriaceae</taxon>
        <taxon>Glaciibacter</taxon>
    </lineage>
</organism>
<name>A0A7Z0ED16_9MICO</name>
<dbReference type="InterPro" id="IPR010427">
    <property type="entry name" value="DUF1023"/>
</dbReference>
<proteinExistence type="predicted"/>
<evidence type="ECO:0000313" key="2">
    <source>
        <dbReference type="EMBL" id="NYJ19413.1"/>
    </source>
</evidence>
<comment type="caution">
    <text evidence="2">The sequence shown here is derived from an EMBL/GenBank/DDBJ whole genome shotgun (WGS) entry which is preliminary data.</text>
</comment>